<dbReference type="STRING" id="9009.A0A226N081"/>
<comment type="caution">
    <text evidence="1">The sequence shown here is derived from an EMBL/GenBank/DDBJ whole genome shotgun (WGS) entry which is preliminary data.</text>
</comment>
<evidence type="ECO:0000313" key="2">
    <source>
        <dbReference type="Proteomes" id="UP000198323"/>
    </source>
</evidence>
<name>A0A226N081_CALSU</name>
<dbReference type="PANTHER" id="PTHR47308">
    <property type="entry name" value="NUCLEAR GTPASE SLIP-GC"/>
    <property type="match status" value="1"/>
</dbReference>
<protein>
    <submittedName>
        <fullName evidence="1">Uncharacterized protein</fullName>
    </submittedName>
</protein>
<dbReference type="OrthoDB" id="3598281at2759"/>
<dbReference type="GO" id="GO:0003924">
    <property type="term" value="F:GTPase activity"/>
    <property type="evidence" value="ECO:0007669"/>
    <property type="project" value="TreeGrafter"/>
</dbReference>
<evidence type="ECO:0000313" key="1">
    <source>
        <dbReference type="EMBL" id="OXB60649.1"/>
    </source>
</evidence>
<dbReference type="Proteomes" id="UP000198323">
    <property type="component" value="Unassembled WGS sequence"/>
</dbReference>
<proteinExistence type="predicted"/>
<reference evidence="1 2" key="1">
    <citation type="submission" date="2016-07" db="EMBL/GenBank/DDBJ databases">
        <title>Disparate Historic Effective Population Sizes Predicted by Modern Levels of Genome Diversity for the Scaled Quail (Callipepla squamata) and the Northern Bobwhite (Colinus virginianus): Inferences from First and Second Generation Draft Genome Assemblies for Sympatric New World Quail.</title>
        <authorList>
            <person name="Oldeschulte D.L."/>
            <person name="Halley Y.A."/>
            <person name="Bhattarai E.K."/>
            <person name="Brashear W.A."/>
            <person name="Hill J."/>
            <person name="Metz R.P."/>
            <person name="Johnson C.D."/>
            <person name="Rollins D."/>
            <person name="Peterson M.J."/>
            <person name="Bickhart D.M."/>
            <person name="Decker J.E."/>
            <person name="Seabury C.M."/>
        </authorList>
    </citation>
    <scope>NUCLEOTIDE SEQUENCE [LARGE SCALE GENOMIC DNA]</scope>
    <source>
        <strain evidence="1 2">Texas</strain>
        <tissue evidence="1">Leg muscle</tissue>
    </source>
</reference>
<dbReference type="InterPro" id="IPR027417">
    <property type="entry name" value="P-loop_NTPase"/>
</dbReference>
<sequence length="215" mass="24977">MMIRWKRHQRKSSRESKLLGMWSKRLSSTEWKDELKGLVELVDPNEDSEDNSEGSEAALKISAIYGKEAETKSYEELCRMKPIAEELSDKMCPYIRSPTSARGEMGEEDRKMQLWPLVKNVEVTLPYSQVIPEGVVFVDIPGTGDFNNKRDEMWKENINKCSVIWVVNSFQRILGEKNHEMLLREGMKAFQCGMCRDISLVVTKSDDLNLDEYRW</sequence>
<keyword evidence="2" id="KW-1185">Reference proteome</keyword>
<dbReference type="InterPro" id="IPR053082">
    <property type="entry name" value="Nuclear_GTPase_SLIP-GC"/>
</dbReference>
<dbReference type="PANTHER" id="PTHR47308:SF1">
    <property type="entry name" value="NUCLEAR GTPASE SLIP-GC"/>
    <property type="match status" value="1"/>
</dbReference>
<dbReference type="AlphaFoldDB" id="A0A226N081"/>
<dbReference type="Gene3D" id="3.40.50.300">
    <property type="entry name" value="P-loop containing nucleotide triphosphate hydrolases"/>
    <property type="match status" value="1"/>
</dbReference>
<dbReference type="EMBL" id="MCFN01000315">
    <property type="protein sequence ID" value="OXB60649.1"/>
    <property type="molecule type" value="Genomic_DNA"/>
</dbReference>
<gene>
    <name evidence="1" type="ORF">ASZ78_001438</name>
</gene>
<organism evidence="1 2">
    <name type="scientific">Callipepla squamata</name>
    <name type="common">Scaled quail</name>
    <dbReference type="NCBI Taxonomy" id="9009"/>
    <lineage>
        <taxon>Eukaryota</taxon>
        <taxon>Metazoa</taxon>
        <taxon>Chordata</taxon>
        <taxon>Craniata</taxon>
        <taxon>Vertebrata</taxon>
        <taxon>Euteleostomi</taxon>
        <taxon>Archelosauria</taxon>
        <taxon>Archosauria</taxon>
        <taxon>Dinosauria</taxon>
        <taxon>Saurischia</taxon>
        <taxon>Theropoda</taxon>
        <taxon>Coelurosauria</taxon>
        <taxon>Aves</taxon>
        <taxon>Neognathae</taxon>
        <taxon>Galloanserae</taxon>
        <taxon>Galliformes</taxon>
        <taxon>Odontophoridae</taxon>
        <taxon>Callipepla</taxon>
    </lineage>
</organism>
<accession>A0A226N081</accession>